<dbReference type="AlphaFoldDB" id="A0A6J4JLG6"/>
<evidence type="ECO:0000313" key="1">
    <source>
        <dbReference type="EMBL" id="CAA9281626.1"/>
    </source>
</evidence>
<reference evidence="1" key="1">
    <citation type="submission" date="2020-02" db="EMBL/GenBank/DDBJ databases">
        <authorList>
            <person name="Meier V. D."/>
        </authorList>
    </citation>
    <scope>NUCLEOTIDE SEQUENCE</scope>
    <source>
        <strain evidence="1">AVDCRST_MAG41</strain>
    </source>
</reference>
<protein>
    <submittedName>
        <fullName evidence="1">Uncharacterized protein</fullName>
    </submittedName>
</protein>
<gene>
    <name evidence="1" type="ORF">AVDCRST_MAG41-3667</name>
</gene>
<accession>A0A6J4JLG6</accession>
<dbReference type="EMBL" id="CADCTP010000329">
    <property type="protein sequence ID" value="CAA9281626.1"/>
    <property type="molecule type" value="Genomic_DNA"/>
</dbReference>
<name>A0A6J4JLG6_9ACTN</name>
<organism evidence="1">
    <name type="scientific">uncultured Mycobacteriales bacterium</name>
    <dbReference type="NCBI Taxonomy" id="581187"/>
    <lineage>
        <taxon>Bacteria</taxon>
        <taxon>Bacillati</taxon>
        <taxon>Actinomycetota</taxon>
        <taxon>Actinomycetes</taxon>
        <taxon>Mycobacteriales</taxon>
        <taxon>environmental samples</taxon>
    </lineage>
</organism>
<sequence length="84" mass="9025">MTSDDPGLDLPDGMARTGMTFEELWLRQLALGGPAGRLEVEAYVLGVLAPDAYQHDLLAQALNEWSLERGGDHPVGYWGSTPAG</sequence>
<proteinExistence type="predicted"/>